<comment type="similarity">
    <text evidence="9">Belongs to the binding-protein-dependent transport system permease family. LivHM subfamily.</text>
</comment>
<dbReference type="PANTHER" id="PTHR11795:SF371">
    <property type="entry name" value="HIGH-AFFINITY BRANCHED-CHAIN AMINO ACID TRANSPORT SYSTEM PERMEASE PROTEIN LIVH"/>
    <property type="match status" value="1"/>
</dbReference>
<evidence type="ECO:0000313" key="12">
    <source>
        <dbReference type="Proteomes" id="UP000186406"/>
    </source>
</evidence>
<evidence type="ECO:0000256" key="4">
    <source>
        <dbReference type="ARBA" id="ARBA00022519"/>
    </source>
</evidence>
<dbReference type="InterPro" id="IPR001851">
    <property type="entry name" value="ABC_transp_permease"/>
</dbReference>
<keyword evidence="7 10" id="KW-1133">Transmembrane helix</keyword>
<evidence type="ECO:0000256" key="9">
    <source>
        <dbReference type="ARBA" id="ARBA00037998"/>
    </source>
</evidence>
<dbReference type="RefSeq" id="WP_073630792.1">
    <property type="nucleotide sequence ID" value="NZ_FRXO01000007.1"/>
</dbReference>
<comment type="subcellular location">
    <subcellularLocation>
        <location evidence="1">Cell membrane</location>
        <topology evidence="1">Multi-pass membrane protein</topology>
    </subcellularLocation>
</comment>
<keyword evidence="4" id="KW-0997">Cell inner membrane</keyword>
<protein>
    <submittedName>
        <fullName evidence="11">Neutral amino acid transport system permease protein</fullName>
    </submittedName>
</protein>
<dbReference type="GO" id="GO:0015190">
    <property type="term" value="F:L-leucine transmembrane transporter activity"/>
    <property type="evidence" value="ECO:0007669"/>
    <property type="project" value="TreeGrafter"/>
</dbReference>
<feature type="transmembrane region" description="Helical" evidence="10">
    <location>
        <begin position="184"/>
        <end position="203"/>
    </location>
</feature>
<keyword evidence="5 10" id="KW-0812">Transmembrane</keyword>
<evidence type="ECO:0000256" key="5">
    <source>
        <dbReference type="ARBA" id="ARBA00022692"/>
    </source>
</evidence>
<keyword evidence="6" id="KW-0029">Amino-acid transport</keyword>
<keyword evidence="12" id="KW-1185">Reference proteome</keyword>
<evidence type="ECO:0000256" key="8">
    <source>
        <dbReference type="ARBA" id="ARBA00023136"/>
    </source>
</evidence>
<evidence type="ECO:0000256" key="2">
    <source>
        <dbReference type="ARBA" id="ARBA00022448"/>
    </source>
</evidence>
<feature type="transmembrane region" description="Helical" evidence="10">
    <location>
        <begin position="96"/>
        <end position="117"/>
    </location>
</feature>
<evidence type="ECO:0000256" key="1">
    <source>
        <dbReference type="ARBA" id="ARBA00004651"/>
    </source>
</evidence>
<evidence type="ECO:0000256" key="6">
    <source>
        <dbReference type="ARBA" id="ARBA00022970"/>
    </source>
</evidence>
<dbReference type="GO" id="GO:0005304">
    <property type="term" value="F:L-valine transmembrane transporter activity"/>
    <property type="evidence" value="ECO:0007669"/>
    <property type="project" value="TreeGrafter"/>
</dbReference>
<dbReference type="AlphaFoldDB" id="A0A1M7ZP73"/>
<dbReference type="STRING" id="1123029.SAMN02745172_03347"/>
<dbReference type="GO" id="GO:0042941">
    <property type="term" value="P:D-alanine transmembrane transport"/>
    <property type="evidence" value="ECO:0007669"/>
    <property type="project" value="TreeGrafter"/>
</dbReference>
<dbReference type="EMBL" id="FRXO01000007">
    <property type="protein sequence ID" value="SHO66688.1"/>
    <property type="molecule type" value="Genomic_DNA"/>
</dbReference>
<reference evidence="11 12" key="1">
    <citation type="submission" date="2016-12" db="EMBL/GenBank/DDBJ databases">
        <authorList>
            <person name="Song W.-J."/>
            <person name="Kurnit D.M."/>
        </authorList>
    </citation>
    <scope>NUCLEOTIDE SEQUENCE [LARGE SCALE GENOMIC DNA]</scope>
    <source>
        <strain evidence="11 12">DSM 19599</strain>
    </source>
</reference>
<dbReference type="InterPro" id="IPR052157">
    <property type="entry name" value="BCAA_transport_permease"/>
</dbReference>
<feature type="transmembrane region" description="Helical" evidence="10">
    <location>
        <begin position="49"/>
        <end position="75"/>
    </location>
</feature>
<accession>A0A1M7ZP73</accession>
<dbReference type="GO" id="GO:0015188">
    <property type="term" value="F:L-isoleucine transmembrane transporter activity"/>
    <property type="evidence" value="ECO:0007669"/>
    <property type="project" value="TreeGrafter"/>
</dbReference>
<feature type="transmembrane region" description="Helical" evidence="10">
    <location>
        <begin position="129"/>
        <end position="153"/>
    </location>
</feature>
<organism evidence="11 12">
    <name type="scientific">Pseudoxanthobacter soli DSM 19599</name>
    <dbReference type="NCBI Taxonomy" id="1123029"/>
    <lineage>
        <taxon>Bacteria</taxon>
        <taxon>Pseudomonadati</taxon>
        <taxon>Pseudomonadota</taxon>
        <taxon>Alphaproteobacteria</taxon>
        <taxon>Hyphomicrobiales</taxon>
        <taxon>Segnochrobactraceae</taxon>
        <taxon>Pseudoxanthobacter</taxon>
    </lineage>
</organism>
<keyword evidence="3" id="KW-1003">Cell membrane</keyword>
<dbReference type="GO" id="GO:0005886">
    <property type="term" value="C:plasma membrane"/>
    <property type="evidence" value="ECO:0007669"/>
    <property type="project" value="UniProtKB-SubCell"/>
</dbReference>
<keyword evidence="2" id="KW-0813">Transport</keyword>
<keyword evidence="8 10" id="KW-0472">Membrane</keyword>
<dbReference type="Pfam" id="PF02653">
    <property type="entry name" value="BPD_transp_2"/>
    <property type="match status" value="1"/>
</dbReference>
<dbReference type="GO" id="GO:1903806">
    <property type="term" value="P:L-isoleucine import across plasma membrane"/>
    <property type="evidence" value="ECO:0007669"/>
    <property type="project" value="TreeGrafter"/>
</dbReference>
<dbReference type="CDD" id="cd06582">
    <property type="entry name" value="TM_PBP1_LivH_like"/>
    <property type="match status" value="1"/>
</dbReference>
<proteinExistence type="inferred from homology"/>
<evidence type="ECO:0000256" key="10">
    <source>
        <dbReference type="SAM" id="Phobius"/>
    </source>
</evidence>
<gene>
    <name evidence="11" type="ORF">SAMN02745172_03347</name>
</gene>
<dbReference type="Proteomes" id="UP000186406">
    <property type="component" value="Unassembled WGS sequence"/>
</dbReference>
<feature type="transmembrane region" description="Helical" evidence="10">
    <location>
        <begin position="235"/>
        <end position="256"/>
    </location>
</feature>
<feature type="transmembrane region" description="Helical" evidence="10">
    <location>
        <begin position="9"/>
        <end position="29"/>
    </location>
</feature>
<name>A0A1M7ZP73_9HYPH</name>
<dbReference type="GO" id="GO:0015808">
    <property type="term" value="P:L-alanine transport"/>
    <property type="evidence" value="ECO:0007669"/>
    <property type="project" value="TreeGrafter"/>
</dbReference>
<feature type="transmembrane region" description="Helical" evidence="10">
    <location>
        <begin position="262"/>
        <end position="283"/>
    </location>
</feature>
<dbReference type="GO" id="GO:0015192">
    <property type="term" value="F:L-phenylalanine transmembrane transporter activity"/>
    <property type="evidence" value="ECO:0007669"/>
    <property type="project" value="TreeGrafter"/>
</dbReference>
<evidence type="ECO:0000313" key="11">
    <source>
        <dbReference type="EMBL" id="SHO66688.1"/>
    </source>
</evidence>
<dbReference type="PANTHER" id="PTHR11795">
    <property type="entry name" value="BRANCHED-CHAIN AMINO ACID TRANSPORT SYSTEM PERMEASE PROTEIN LIVH"/>
    <property type="match status" value="1"/>
</dbReference>
<feature type="transmembrane region" description="Helical" evidence="10">
    <location>
        <begin position="209"/>
        <end position="228"/>
    </location>
</feature>
<evidence type="ECO:0000256" key="7">
    <source>
        <dbReference type="ARBA" id="ARBA00022989"/>
    </source>
</evidence>
<evidence type="ECO:0000256" key="3">
    <source>
        <dbReference type="ARBA" id="ARBA00022475"/>
    </source>
</evidence>
<sequence>MLQVLANSVIYASEIAIIAVGVALAYSILRFANFAHIQYAVAGGYISYALTQAGLSIVPAIAISAAATGLGAILIDRLVFSRLRSTSPEGKMIVSWGVALLLRSLIAAVFGGGARVFDVEIEPVQIGDVIVTTLDIAVVATTVVAMAVLHLLLQRTRLGTALRALASNRDLAVTRGIPAERMTALMWFLSGAFAAIGGTLFAMETRLQPSMDLVILLPVFAAVTIGGLTSARGAVIGALVLSLAQNFAIAIDFGSWLTGTPWYLPTQFRDAIAVGALVLVLILRPRDRVVGGAR</sequence>